<dbReference type="EMBL" id="JALDYZ010000002">
    <property type="protein sequence ID" value="MDI7921383.1"/>
    <property type="molecule type" value="Genomic_DNA"/>
</dbReference>
<name>A0AAE3QCJ8_9HYPH</name>
<dbReference type="AlphaFoldDB" id="A0AAE3QCJ8"/>
<accession>A0AAE3QCJ8</accession>
<dbReference type="Proteomes" id="UP001161580">
    <property type="component" value="Unassembled WGS sequence"/>
</dbReference>
<evidence type="ECO:0000313" key="2">
    <source>
        <dbReference type="Proteomes" id="UP001161580"/>
    </source>
</evidence>
<evidence type="ECO:0000313" key="1">
    <source>
        <dbReference type="EMBL" id="MDI7921383.1"/>
    </source>
</evidence>
<organism evidence="1 2">
    <name type="scientific">Ferirhizobium litorale</name>
    <dbReference type="NCBI Taxonomy" id="2927786"/>
    <lineage>
        <taxon>Bacteria</taxon>
        <taxon>Pseudomonadati</taxon>
        <taxon>Pseudomonadota</taxon>
        <taxon>Alphaproteobacteria</taxon>
        <taxon>Hyphomicrobiales</taxon>
        <taxon>Rhizobiaceae</taxon>
        <taxon>Ferirhizobium</taxon>
    </lineage>
</organism>
<proteinExistence type="predicted"/>
<protein>
    <submittedName>
        <fullName evidence="1">Uncharacterized protein</fullName>
    </submittedName>
</protein>
<sequence>MLQHTGTATTPLKSRSLMASVSDFVFQIGAAVNAAAEYRRAYCQDRGRPHYQTPAQRAAAGIPL</sequence>
<reference evidence="1" key="1">
    <citation type="submission" date="2022-03" db="EMBL/GenBank/DDBJ databases">
        <title>Fererhizobium litorale gen. nov., sp. nov., isolated from sandy sediments of the Sea of Japan seashore.</title>
        <authorList>
            <person name="Romanenko L."/>
            <person name="Kurilenko V."/>
            <person name="Otstavnykh N."/>
            <person name="Svetashev V."/>
            <person name="Tekutyeva L."/>
            <person name="Isaeva M."/>
            <person name="Mikhailov V."/>
        </authorList>
    </citation>
    <scope>NUCLEOTIDE SEQUENCE</scope>
    <source>
        <strain evidence="1">KMM 9576</strain>
    </source>
</reference>
<gene>
    <name evidence="1" type="ORF">MRS75_04705</name>
</gene>
<keyword evidence="2" id="KW-1185">Reference proteome</keyword>
<dbReference type="RefSeq" id="WP_311785555.1">
    <property type="nucleotide sequence ID" value="NZ_JALDYY010000002.1"/>
</dbReference>
<comment type="caution">
    <text evidence="1">The sequence shown here is derived from an EMBL/GenBank/DDBJ whole genome shotgun (WGS) entry which is preliminary data.</text>
</comment>